<dbReference type="GO" id="GO:0046872">
    <property type="term" value="F:metal ion binding"/>
    <property type="evidence" value="ECO:0007669"/>
    <property type="project" value="UniProtKB-KW"/>
</dbReference>
<dbReference type="AlphaFoldDB" id="A0A0J1D1I2"/>
<evidence type="ECO:0000313" key="6">
    <source>
        <dbReference type="EMBL" id="KLU26521.1"/>
    </source>
</evidence>
<name>A0A0J1D1I2_9BURK</name>
<dbReference type="PANTHER" id="PTHR33337:SF40">
    <property type="entry name" value="CENP-V_GFA DOMAIN-CONTAINING PROTEIN-RELATED"/>
    <property type="match status" value="1"/>
</dbReference>
<dbReference type="Proteomes" id="UP000035963">
    <property type="component" value="Unassembled WGS sequence"/>
</dbReference>
<evidence type="ECO:0000313" key="7">
    <source>
        <dbReference type="Proteomes" id="UP000035963"/>
    </source>
</evidence>
<evidence type="ECO:0000256" key="1">
    <source>
        <dbReference type="ARBA" id="ARBA00005495"/>
    </source>
</evidence>
<dbReference type="InterPro" id="IPR011057">
    <property type="entry name" value="Mss4-like_sf"/>
</dbReference>
<gene>
    <name evidence="6" type="ORF">EOS_09315</name>
</gene>
<dbReference type="RefSeq" id="WP_047846333.1">
    <property type="nucleotide sequence ID" value="NZ_AEJF01000068.1"/>
</dbReference>
<evidence type="ECO:0000256" key="3">
    <source>
        <dbReference type="ARBA" id="ARBA00022833"/>
    </source>
</evidence>
<dbReference type="PROSITE" id="PS51891">
    <property type="entry name" value="CENP_V_GFA"/>
    <property type="match status" value="1"/>
</dbReference>
<organism evidence="6 7">
    <name type="scientific">Caballeronia mineralivorans PML1(12)</name>
    <dbReference type="NCBI Taxonomy" id="908627"/>
    <lineage>
        <taxon>Bacteria</taxon>
        <taxon>Pseudomonadati</taxon>
        <taxon>Pseudomonadota</taxon>
        <taxon>Betaproteobacteria</taxon>
        <taxon>Burkholderiales</taxon>
        <taxon>Burkholderiaceae</taxon>
        <taxon>Caballeronia</taxon>
    </lineage>
</organism>
<evidence type="ECO:0000256" key="4">
    <source>
        <dbReference type="ARBA" id="ARBA00023239"/>
    </source>
</evidence>
<evidence type="ECO:0000259" key="5">
    <source>
        <dbReference type="PROSITE" id="PS51891"/>
    </source>
</evidence>
<dbReference type="OrthoDB" id="327703at2"/>
<sequence length="135" mass="14592">MPAPYTGGCQCGSVRYVLTTEPIRVAACHCKECQRQSGSAFGMAMPVKKDSLTVTGLTKQFTRIGDSGNAVTGVFCPECGVRIYHVLESAQDVLSIKPDTLDDTSWLRPAHFIWMKSAQGWVPVPDGVKALEGQT</sequence>
<comment type="caution">
    <text evidence="6">The sequence shown here is derived from an EMBL/GenBank/DDBJ whole genome shotgun (WGS) entry which is preliminary data.</text>
</comment>
<keyword evidence="3" id="KW-0862">Zinc</keyword>
<protein>
    <recommendedName>
        <fullName evidence="5">CENP-V/GFA domain-containing protein</fullName>
    </recommendedName>
</protein>
<dbReference type="GO" id="GO:0016846">
    <property type="term" value="F:carbon-sulfur lyase activity"/>
    <property type="evidence" value="ECO:0007669"/>
    <property type="project" value="InterPro"/>
</dbReference>
<accession>A0A0J1D1I2</accession>
<dbReference type="PANTHER" id="PTHR33337">
    <property type="entry name" value="GFA DOMAIN-CONTAINING PROTEIN"/>
    <property type="match status" value="1"/>
</dbReference>
<dbReference type="PATRIC" id="fig|908627.4.peg.2061"/>
<comment type="similarity">
    <text evidence="1">Belongs to the Gfa family.</text>
</comment>
<dbReference type="InterPro" id="IPR006913">
    <property type="entry name" value="CENP-V/GFA"/>
</dbReference>
<evidence type="ECO:0000256" key="2">
    <source>
        <dbReference type="ARBA" id="ARBA00022723"/>
    </source>
</evidence>
<keyword evidence="4" id="KW-0456">Lyase</keyword>
<dbReference type="Pfam" id="PF04828">
    <property type="entry name" value="GFA"/>
    <property type="match status" value="1"/>
</dbReference>
<keyword evidence="7" id="KW-1185">Reference proteome</keyword>
<dbReference type="SUPFAM" id="SSF51316">
    <property type="entry name" value="Mss4-like"/>
    <property type="match status" value="1"/>
</dbReference>
<keyword evidence="2" id="KW-0479">Metal-binding</keyword>
<proteinExistence type="inferred from homology"/>
<dbReference type="EMBL" id="AEJF01000068">
    <property type="protein sequence ID" value="KLU26521.1"/>
    <property type="molecule type" value="Genomic_DNA"/>
</dbReference>
<reference evidence="6 7" key="1">
    <citation type="journal article" date="2015" name="Genome Announc.">
        <title>Draft Genome Sequence of Burkholderia sp. Strain PML1(12), an Ectomycorrhizosphere-Inhabiting Bacterium with Effective Mineral-Weathering Ability.</title>
        <authorList>
            <person name="Uroz S."/>
            <person name="Oger P."/>
        </authorList>
    </citation>
    <scope>NUCLEOTIDE SEQUENCE [LARGE SCALE GENOMIC DNA]</scope>
    <source>
        <strain evidence="7">PML1(12)</strain>
    </source>
</reference>
<dbReference type="Gene3D" id="3.90.1590.10">
    <property type="entry name" value="glutathione-dependent formaldehyde- activating enzyme (gfa)"/>
    <property type="match status" value="1"/>
</dbReference>
<feature type="domain" description="CENP-V/GFA" evidence="5">
    <location>
        <begin position="5"/>
        <end position="107"/>
    </location>
</feature>